<accession>A0A1V6C424</accession>
<reference evidence="1" key="1">
    <citation type="submission" date="2017-02" db="EMBL/GenBank/DDBJ databases">
        <title>Delving into the versatile metabolic prowess of the omnipresent phylum Bacteroidetes.</title>
        <authorList>
            <person name="Nobu M.K."/>
            <person name="Mei R."/>
            <person name="Narihiro T."/>
            <person name="Kuroda K."/>
            <person name="Liu W.-T."/>
        </authorList>
    </citation>
    <scope>NUCLEOTIDE SEQUENCE</scope>
    <source>
        <strain evidence="1">ADurb.Bin131</strain>
    </source>
</reference>
<protein>
    <submittedName>
        <fullName evidence="1">Uncharacterized protein</fullName>
    </submittedName>
</protein>
<evidence type="ECO:0000313" key="1">
    <source>
        <dbReference type="EMBL" id="OQB71672.1"/>
    </source>
</evidence>
<gene>
    <name evidence="1" type="ORF">BWX89_01789</name>
</gene>
<dbReference type="AlphaFoldDB" id="A0A1V6C424"/>
<dbReference type="Proteomes" id="UP000485562">
    <property type="component" value="Unassembled WGS sequence"/>
</dbReference>
<proteinExistence type="predicted"/>
<dbReference type="EMBL" id="MWDQ01000152">
    <property type="protein sequence ID" value="OQB71672.1"/>
    <property type="molecule type" value="Genomic_DNA"/>
</dbReference>
<organism evidence="1">
    <name type="scientific">candidate division TA06 bacterium ADurb.Bin131</name>
    <dbReference type="NCBI Taxonomy" id="1852827"/>
    <lineage>
        <taxon>Bacteria</taxon>
        <taxon>Bacteria division TA06</taxon>
    </lineage>
</organism>
<name>A0A1V6C424_UNCT6</name>
<sequence>METISFEKSTSETSITVGDGLGHTGRSNTFSVVPSYPTSIKILEYDPVVIENQEFQIGFVVNDRYNNSISGLESYLSVSGLDEYKITGSAEQYTLVSKIQKTGKKDISIFLKKNNDEILKFDFAMFVLPLKPVIVNEKNK</sequence>
<comment type="caution">
    <text evidence="1">The sequence shown here is derived from an EMBL/GenBank/DDBJ whole genome shotgun (WGS) entry which is preliminary data.</text>
</comment>